<dbReference type="SUPFAM" id="SSF52540">
    <property type="entry name" value="P-loop containing nucleoside triphosphate hydrolases"/>
    <property type="match status" value="1"/>
</dbReference>
<feature type="region of interest" description="Disordered" evidence="17">
    <location>
        <begin position="643"/>
        <end position="723"/>
    </location>
</feature>
<evidence type="ECO:0000256" key="4">
    <source>
        <dbReference type="ARBA" id="ARBA00022553"/>
    </source>
</evidence>
<dbReference type="CDD" id="cd12234">
    <property type="entry name" value="RRM1_AtRSp31_like"/>
    <property type="match status" value="1"/>
</dbReference>
<dbReference type="SUPFAM" id="SSF54928">
    <property type="entry name" value="RNA-binding domain, RBD"/>
    <property type="match status" value="1"/>
</dbReference>
<keyword evidence="8" id="KW-0378">Hydrolase</keyword>
<dbReference type="InterPro" id="IPR003593">
    <property type="entry name" value="AAA+_ATPase"/>
</dbReference>
<organism evidence="19">
    <name type="scientific">Brassica oleracea</name>
    <name type="common">Wild cabbage</name>
    <dbReference type="NCBI Taxonomy" id="3712"/>
    <lineage>
        <taxon>Eukaryota</taxon>
        <taxon>Viridiplantae</taxon>
        <taxon>Streptophyta</taxon>
        <taxon>Embryophyta</taxon>
        <taxon>Tracheophyta</taxon>
        <taxon>Spermatophyta</taxon>
        <taxon>Magnoliopsida</taxon>
        <taxon>eudicotyledons</taxon>
        <taxon>Gunneridae</taxon>
        <taxon>Pentapetalae</taxon>
        <taxon>rosids</taxon>
        <taxon>malvids</taxon>
        <taxon>Brassicales</taxon>
        <taxon>Brassicaceae</taxon>
        <taxon>Brassiceae</taxon>
        <taxon>Brassica</taxon>
    </lineage>
</organism>
<dbReference type="GO" id="GO:0006397">
    <property type="term" value="P:mRNA processing"/>
    <property type="evidence" value="ECO:0007669"/>
    <property type="project" value="UniProtKB-KW"/>
</dbReference>
<name>A0A3P6C804_BRAOL</name>
<evidence type="ECO:0000256" key="9">
    <source>
        <dbReference type="ARBA" id="ARBA00022840"/>
    </source>
</evidence>
<proteinExistence type="inferred from homology"/>
<dbReference type="SMART" id="SM00382">
    <property type="entry name" value="AAA"/>
    <property type="match status" value="1"/>
</dbReference>
<dbReference type="Pfam" id="PF14363">
    <property type="entry name" value="AAA_assoc"/>
    <property type="match status" value="1"/>
</dbReference>
<feature type="region of interest" description="Disordered" evidence="17">
    <location>
        <begin position="407"/>
        <end position="441"/>
    </location>
</feature>
<evidence type="ECO:0000256" key="13">
    <source>
        <dbReference type="ARBA" id="ARBA00023242"/>
    </source>
</evidence>
<gene>
    <name evidence="19" type="ORF">BOLC4T21786H</name>
</gene>
<keyword evidence="7" id="KW-0677">Repeat</keyword>
<dbReference type="InterPro" id="IPR003959">
    <property type="entry name" value="ATPase_AAA_core"/>
</dbReference>
<dbReference type="EMBL" id="LR031873">
    <property type="protein sequence ID" value="VDD03989.1"/>
    <property type="molecule type" value="Genomic_DNA"/>
</dbReference>
<evidence type="ECO:0000256" key="12">
    <source>
        <dbReference type="ARBA" id="ARBA00023187"/>
    </source>
</evidence>
<evidence type="ECO:0000256" key="14">
    <source>
        <dbReference type="ARBA" id="ARBA00049360"/>
    </source>
</evidence>
<keyword evidence="4" id="KW-0597">Phosphoprotein</keyword>
<dbReference type="InterPro" id="IPR027417">
    <property type="entry name" value="P-loop_NTPase"/>
</dbReference>
<reference evidence="19" key="1">
    <citation type="submission" date="2018-11" db="EMBL/GenBank/DDBJ databases">
        <authorList>
            <consortium name="Genoscope - CEA"/>
            <person name="William W."/>
        </authorList>
    </citation>
    <scope>NUCLEOTIDE SEQUENCE</scope>
</reference>
<dbReference type="InterPro" id="IPR000504">
    <property type="entry name" value="RRM_dom"/>
</dbReference>
<keyword evidence="10" id="KW-0460">Magnesium</keyword>
<evidence type="ECO:0000256" key="11">
    <source>
        <dbReference type="ARBA" id="ARBA00022884"/>
    </source>
</evidence>
<feature type="compositionally biased region" description="Basic residues" evidence="17">
    <location>
        <begin position="652"/>
        <end position="664"/>
    </location>
</feature>
<evidence type="ECO:0000256" key="1">
    <source>
        <dbReference type="ARBA" id="ARBA00001946"/>
    </source>
</evidence>
<dbReference type="GO" id="GO:0008380">
    <property type="term" value="P:RNA splicing"/>
    <property type="evidence" value="ECO:0007669"/>
    <property type="project" value="UniProtKB-KW"/>
</dbReference>
<dbReference type="Gene3D" id="3.30.70.330">
    <property type="match status" value="2"/>
</dbReference>
<feature type="domain" description="RRM" evidence="18">
    <location>
        <begin position="568"/>
        <end position="639"/>
    </location>
</feature>
<dbReference type="GO" id="GO:0016607">
    <property type="term" value="C:nuclear speck"/>
    <property type="evidence" value="ECO:0007669"/>
    <property type="project" value="UniProtKB-SubCell"/>
</dbReference>
<dbReference type="InterPro" id="IPR058017">
    <property type="entry name" value="At3g28540-like_C"/>
</dbReference>
<feature type="compositionally biased region" description="Basic and acidic residues" evidence="17">
    <location>
        <begin position="670"/>
        <end position="713"/>
    </location>
</feature>
<dbReference type="InterPro" id="IPR012677">
    <property type="entry name" value="Nucleotide-bd_a/b_plait_sf"/>
</dbReference>
<keyword evidence="13" id="KW-0539">Nucleus</keyword>
<dbReference type="Pfam" id="PF00004">
    <property type="entry name" value="AAA"/>
    <property type="match status" value="1"/>
</dbReference>
<dbReference type="PANTHER" id="PTHR23070">
    <property type="entry name" value="BCS1 AAA-TYPE ATPASE"/>
    <property type="match status" value="1"/>
</dbReference>
<dbReference type="PROSITE" id="PS50102">
    <property type="entry name" value="RRM"/>
    <property type="match status" value="2"/>
</dbReference>
<dbReference type="GO" id="GO:0005681">
    <property type="term" value="C:spliceosomal complex"/>
    <property type="evidence" value="ECO:0007669"/>
    <property type="project" value="UniProtKB-KW"/>
</dbReference>
<keyword evidence="6" id="KW-0747">Spliceosome</keyword>
<comment type="similarity">
    <text evidence="3">Belongs to the AAA ATPase family. BCS1 subfamily.</text>
</comment>
<comment type="catalytic activity">
    <reaction evidence="14">
        <text>ATP + H2O = ADP + phosphate + H(+)</text>
        <dbReference type="Rhea" id="RHEA:13065"/>
        <dbReference type="ChEBI" id="CHEBI:15377"/>
        <dbReference type="ChEBI" id="CHEBI:15378"/>
        <dbReference type="ChEBI" id="CHEBI:30616"/>
        <dbReference type="ChEBI" id="CHEBI:43474"/>
        <dbReference type="ChEBI" id="CHEBI:456216"/>
    </reaction>
</comment>
<dbReference type="SMART" id="SM00360">
    <property type="entry name" value="RRM"/>
    <property type="match status" value="2"/>
</dbReference>
<dbReference type="GO" id="GO:0005524">
    <property type="term" value="F:ATP binding"/>
    <property type="evidence" value="ECO:0007669"/>
    <property type="project" value="UniProtKB-KW"/>
</dbReference>
<sequence>MGRILWLLGVGIVLFLVRIVLFKTGLIHMVKKWRRKIVDLFHVYQHYKVPEFNGIQENHLYRKVYTYLNSLSSIEDSDFTNLFTGKKSNEIVLRLDRNQVVGDEFLGARVCWTNGEDEEDGAKSFVLKIRKADKRRILGPYLQHIHTVSDELEQRSTELKRLFINVVNGRWRSIPFNHPCTFDNIAMETDLKNKVKSDLESFLKGKQYYNRLGRVWKRSYLLYGPSGTGKSSFVAAIANFLDYDVYDVDLSKVADDSDLKMLLLQTRGKSVIVIEDLDRFVKSTAVSVSGILNFTDSILTSCAADERIMVFTMTGKENIDPAVLRPGRVDVHIHFPLCDFAAFKTLANSYLGVKEHKLFPQVEGIFQNGATLSPAEIGELMIANRSSPTRALKYVINALQTDGDRRGNARRSFLESGSRRSEDASSEMSGPLCGGGGGGSSPGVKEFRKLYGLLRIKSSRKSESDSISSASMRPVFVGNFEYETRQSELERLFSKYGRVERVDMKSGYAFVYFEDERDAEDAIRGIDNIPFGYEKRRLSVEWAKFSFGFQGERGKPHGKAASNQRPTKTLFVINFDPIRTKERDIERHFEPYAKVLNVRIRRNFAFVQFATQEDATKALESTQNSKLMDRVVSIEYALRDDDERDDRYAASPRRRSPSPVYRRRPSPDYGRPRSPEYDRYKGPDAYERRRSPDYGRRSPEYGRARSPGYDRYRSRSPVYRGRG</sequence>
<evidence type="ECO:0000256" key="15">
    <source>
        <dbReference type="ARBA" id="ARBA00061587"/>
    </source>
</evidence>
<feature type="domain" description="RRM" evidence="18">
    <location>
        <begin position="473"/>
        <end position="545"/>
    </location>
</feature>
<feature type="compositionally biased region" description="Gly residues" evidence="17">
    <location>
        <begin position="432"/>
        <end position="441"/>
    </location>
</feature>
<dbReference type="GO" id="GO:0016887">
    <property type="term" value="F:ATP hydrolysis activity"/>
    <property type="evidence" value="ECO:0007669"/>
    <property type="project" value="InterPro"/>
</dbReference>
<evidence type="ECO:0000256" key="8">
    <source>
        <dbReference type="ARBA" id="ARBA00022801"/>
    </source>
</evidence>
<keyword evidence="9" id="KW-0067">ATP-binding</keyword>
<dbReference type="InterPro" id="IPR050747">
    <property type="entry name" value="Mitochondrial_chaperone_BCS1"/>
</dbReference>
<comment type="similarity">
    <text evidence="15">Belongs to the splicing factor SR family. RS subfamily.</text>
</comment>
<comment type="cofactor">
    <cofactor evidence="1">
        <name>Mg(2+)</name>
        <dbReference type="ChEBI" id="CHEBI:18420"/>
    </cofactor>
</comment>
<keyword evidence="11 16" id="KW-0694">RNA-binding</keyword>
<dbReference type="GO" id="GO:0003723">
    <property type="term" value="F:RNA binding"/>
    <property type="evidence" value="ECO:0007669"/>
    <property type="project" value="UniProtKB-UniRule"/>
</dbReference>
<dbReference type="InterPro" id="IPR025753">
    <property type="entry name" value="AAA_N_dom"/>
</dbReference>
<dbReference type="GO" id="GO:0006950">
    <property type="term" value="P:response to stress"/>
    <property type="evidence" value="ECO:0007669"/>
    <property type="project" value="UniProtKB-ARBA"/>
</dbReference>
<evidence type="ECO:0000256" key="2">
    <source>
        <dbReference type="ARBA" id="ARBA00004324"/>
    </source>
</evidence>
<dbReference type="CDD" id="cd19510">
    <property type="entry name" value="RecA-like_BCS1"/>
    <property type="match status" value="1"/>
</dbReference>
<accession>A0A3P6C804</accession>
<evidence type="ECO:0000259" key="18">
    <source>
        <dbReference type="PROSITE" id="PS50102"/>
    </source>
</evidence>
<dbReference type="Gene3D" id="3.40.50.300">
    <property type="entry name" value="P-loop containing nucleotide triphosphate hydrolases"/>
    <property type="match status" value="1"/>
</dbReference>
<evidence type="ECO:0000256" key="16">
    <source>
        <dbReference type="PROSITE-ProRule" id="PRU00176"/>
    </source>
</evidence>
<evidence type="ECO:0000256" key="17">
    <source>
        <dbReference type="SAM" id="MobiDB-lite"/>
    </source>
</evidence>
<evidence type="ECO:0000256" key="10">
    <source>
        <dbReference type="ARBA" id="ARBA00022842"/>
    </source>
</evidence>
<keyword evidence="9" id="KW-0547">Nucleotide-binding</keyword>
<evidence type="ECO:0000256" key="7">
    <source>
        <dbReference type="ARBA" id="ARBA00022737"/>
    </source>
</evidence>
<keyword evidence="12" id="KW-0508">mRNA splicing</keyword>
<protein>
    <recommendedName>
        <fullName evidence="18">RRM domain-containing protein</fullName>
    </recommendedName>
</protein>
<evidence type="ECO:0000256" key="3">
    <source>
        <dbReference type="ARBA" id="ARBA00007448"/>
    </source>
</evidence>
<dbReference type="Pfam" id="PF00076">
    <property type="entry name" value="RRM_1"/>
    <property type="match status" value="2"/>
</dbReference>
<keyword evidence="5" id="KW-0507">mRNA processing</keyword>
<dbReference type="Pfam" id="PF25568">
    <property type="entry name" value="AAA_lid_At3g28540"/>
    <property type="match status" value="1"/>
</dbReference>
<dbReference type="InterPro" id="IPR035979">
    <property type="entry name" value="RBD_domain_sf"/>
</dbReference>
<comment type="subcellular location">
    <subcellularLocation>
        <location evidence="2">Nucleus speckle</location>
    </subcellularLocation>
</comment>
<dbReference type="AlphaFoldDB" id="A0A3P6C804"/>
<evidence type="ECO:0000256" key="5">
    <source>
        <dbReference type="ARBA" id="ARBA00022664"/>
    </source>
</evidence>
<evidence type="ECO:0000256" key="6">
    <source>
        <dbReference type="ARBA" id="ARBA00022728"/>
    </source>
</evidence>
<evidence type="ECO:0000313" key="19">
    <source>
        <dbReference type="EMBL" id="VDD03989.1"/>
    </source>
</evidence>
<dbReference type="CDD" id="cd12466">
    <property type="entry name" value="RRM2_AtRSp31_like"/>
    <property type="match status" value="1"/>
</dbReference>
<dbReference type="FunFam" id="3.30.70.330:FF:000299">
    <property type="entry name" value="Serine/arginine-rich splicing factor RS31"/>
    <property type="match status" value="1"/>
</dbReference>